<feature type="region of interest" description="Disordered" evidence="1">
    <location>
        <begin position="123"/>
        <end position="155"/>
    </location>
</feature>
<reference evidence="2" key="2">
    <citation type="submission" date="2022-01" db="EMBL/GenBank/DDBJ databases">
        <authorList>
            <person name="Yamashiro T."/>
            <person name="Shiraishi A."/>
            <person name="Satake H."/>
            <person name="Nakayama K."/>
        </authorList>
    </citation>
    <scope>NUCLEOTIDE SEQUENCE</scope>
</reference>
<protein>
    <submittedName>
        <fullName evidence="2">Uncharacterized protein</fullName>
    </submittedName>
</protein>
<evidence type="ECO:0000313" key="2">
    <source>
        <dbReference type="EMBL" id="GJT12521.1"/>
    </source>
</evidence>
<evidence type="ECO:0000256" key="1">
    <source>
        <dbReference type="SAM" id="MobiDB-lite"/>
    </source>
</evidence>
<proteinExistence type="predicted"/>
<name>A0ABQ5BD15_9ASTR</name>
<accession>A0ABQ5BD15</accession>
<reference evidence="2" key="1">
    <citation type="journal article" date="2022" name="Int. J. Mol. Sci.">
        <title>Draft Genome of Tanacetum Coccineum: Genomic Comparison of Closely Related Tanacetum-Family Plants.</title>
        <authorList>
            <person name="Yamashiro T."/>
            <person name="Shiraishi A."/>
            <person name="Nakayama K."/>
            <person name="Satake H."/>
        </authorList>
    </citation>
    <scope>NUCLEOTIDE SEQUENCE</scope>
</reference>
<dbReference type="EMBL" id="BQNB010013154">
    <property type="protein sequence ID" value="GJT12521.1"/>
    <property type="molecule type" value="Genomic_DNA"/>
</dbReference>
<comment type="caution">
    <text evidence="2">The sequence shown here is derived from an EMBL/GenBank/DDBJ whole genome shotgun (WGS) entry which is preliminary data.</text>
</comment>
<gene>
    <name evidence="2" type="ORF">Tco_0859563</name>
</gene>
<sequence>MMTLADKSLLSGGDNKPPMLEKHLYDSWKSRIECYTTRYGNAVGILKCLMSSLKNTLDFAHGLYYKVPNVKLEMGLVRVKTADTTIMDGVVAKWRVPPKTRLKKLHFRKKSIEIGLTDQVERTTQEEAVQGEDNQQQQQDNPVEHDNPETAIYVE</sequence>
<organism evidence="2 3">
    <name type="scientific">Tanacetum coccineum</name>
    <dbReference type="NCBI Taxonomy" id="301880"/>
    <lineage>
        <taxon>Eukaryota</taxon>
        <taxon>Viridiplantae</taxon>
        <taxon>Streptophyta</taxon>
        <taxon>Embryophyta</taxon>
        <taxon>Tracheophyta</taxon>
        <taxon>Spermatophyta</taxon>
        <taxon>Magnoliopsida</taxon>
        <taxon>eudicotyledons</taxon>
        <taxon>Gunneridae</taxon>
        <taxon>Pentapetalae</taxon>
        <taxon>asterids</taxon>
        <taxon>campanulids</taxon>
        <taxon>Asterales</taxon>
        <taxon>Asteraceae</taxon>
        <taxon>Asteroideae</taxon>
        <taxon>Anthemideae</taxon>
        <taxon>Anthemidinae</taxon>
        <taxon>Tanacetum</taxon>
    </lineage>
</organism>
<evidence type="ECO:0000313" key="3">
    <source>
        <dbReference type="Proteomes" id="UP001151760"/>
    </source>
</evidence>
<dbReference type="Proteomes" id="UP001151760">
    <property type="component" value="Unassembled WGS sequence"/>
</dbReference>
<keyword evidence="3" id="KW-1185">Reference proteome</keyword>